<dbReference type="InterPro" id="IPR052713">
    <property type="entry name" value="FeoA"/>
</dbReference>
<comment type="caution">
    <text evidence="3">The sequence shown here is derived from an EMBL/GenBank/DDBJ whole genome shotgun (WGS) entry which is preliminary data.</text>
</comment>
<dbReference type="PANTHER" id="PTHR42954:SF2">
    <property type="entry name" value="FE(2+) TRANSPORT PROTEIN A"/>
    <property type="match status" value="1"/>
</dbReference>
<name>A0AAE3VA16_9FIRM</name>
<dbReference type="PANTHER" id="PTHR42954">
    <property type="entry name" value="FE(2+) TRANSPORT PROTEIN A"/>
    <property type="match status" value="1"/>
</dbReference>
<dbReference type="InterPro" id="IPR007167">
    <property type="entry name" value="Fe-transptr_FeoA-like"/>
</dbReference>
<evidence type="ECO:0000256" key="1">
    <source>
        <dbReference type="ARBA" id="ARBA00023004"/>
    </source>
</evidence>
<protein>
    <submittedName>
        <fullName evidence="3">Ferrous iron transport protein A</fullName>
    </submittedName>
</protein>
<dbReference type="SUPFAM" id="SSF50037">
    <property type="entry name" value="C-terminal domain of transcriptional repressors"/>
    <property type="match status" value="1"/>
</dbReference>
<dbReference type="InterPro" id="IPR038157">
    <property type="entry name" value="FeoA_core_dom"/>
</dbReference>
<dbReference type="Gene3D" id="2.30.30.90">
    <property type="match status" value="1"/>
</dbReference>
<feature type="domain" description="Ferrous iron transporter FeoA-like" evidence="2">
    <location>
        <begin position="2"/>
        <end position="72"/>
    </location>
</feature>
<accession>A0AAE3VA16</accession>
<dbReference type="Pfam" id="PF04023">
    <property type="entry name" value="FeoA"/>
    <property type="match status" value="1"/>
</dbReference>
<reference evidence="3" key="1">
    <citation type="submission" date="2023-07" db="EMBL/GenBank/DDBJ databases">
        <title>Genomic Encyclopedia of Type Strains, Phase IV (KMG-IV): sequencing the most valuable type-strain genomes for metagenomic binning, comparative biology and taxonomic classification.</title>
        <authorList>
            <person name="Goeker M."/>
        </authorList>
    </citation>
    <scope>NUCLEOTIDE SEQUENCE</scope>
    <source>
        <strain evidence="3">DSM 19659</strain>
    </source>
</reference>
<dbReference type="AlphaFoldDB" id="A0AAE3VA16"/>
<dbReference type="SMART" id="SM00899">
    <property type="entry name" value="FeoA"/>
    <property type="match status" value="1"/>
</dbReference>
<evidence type="ECO:0000313" key="3">
    <source>
        <dbReference type="EMBL" id="MDQ0152449.1"/>
    </source>
</evidence>
<keyword evidence="4" id="KW-1185">Reference proteome</keyword>
<dbReference type="InterPro" id="IPR008988">
    <property type="entry name" value="Transcriptional_repressor_C"/>
</dbReference>
<dbReference type="EMBL" id="JAUSTO010000006">
    <property type="protein sequence ID" value="MDQ0152449.1"/>
    <property type="molecule type" value="Genomic_DNA"/>
</dbReference>
<sequence length="73" mass="8082">MKTLRDIPVGSTATVVKIHGSGALKRRIMDMGITKGIQIYVRKVAPLGDPVEITVRGYELSLRKEDADILEME</sequence>
<proteinExistence type="predicted"/>
<dbReference type="Proteomes" id="UP001241537">
    <property type="component" value="Unassembled WGS sequence"/>
</dbReference>
<dbReference type="GO" id="GO:0046914">
    <property type="term" value="F:transition metal ion binding"/>
    <property type="evidence" value="ECO:0007669"/>
    <property type="project" value="InterPro"/>
</dbReference>
<evidence type="ECO:0000313" key="4">
    <source>
        <dbReference type="Proteomes" id="UP001241537"/>
    </source>
</evidence>
<keyword evidence="1" id="KW-0408">Iron</keyword>
<gene>
    <name evidence="3" type="ORF">J2S20_001141</name>
</gene>
<dbReference type="RefSeq" id="WP_307254111.1">
    <property type="nucleotide sequence ID" value="NZ_JAUSTO010000006.1"/>
</dbReference>
<evidence type="ECO:0000259" key="2">
    <source>
        <dbReference type="SMART" id="SM00899"/>
    </source>
</evidence>
<organism evidence="3 4">
    <name type="scientific">Moryella indoligenes</name>
    <dbReference type="NCBI Taxonomy" id="371674"/>
    <lineage>
        <taxon>Bacteria</taxon>
        <taxon>Bacillati</taxon>
        <taxon>Bacillota</taxon>
        <taxon>Clostridia</taxon>
        <taxon>Lachnospirales</taxon>
        <taxon>Lachnospiraceae</taxon>
        <taxon>Moryella</taxon>
    </lineage>
</organism>